<dbReference type="CDD" id="cd01536">
    <property type="entry name" value="PBP1_ABC_sugar_binding-like"/>
    <property type="match status" value="1"/>
</dbReference>
<comment type="similarity">
    <text evidence="2">Belongs to the bacterial solute-binding protein 2 family.</text>
</comment>
<evidence type="ECO:0000256" key="2">
    <source>
        <dbReference type="ARBA" id="ARBA00007639"/>
    </source>
</evidence>
<evidence type="ECO:0000256" key="1">
    <source>
        <dbReference type="ARBA" id="ARBA00004196"/>
    </source>
</evidence>
<dbReference type="GO" id="GO:0030246">
    <property type="term" value="F:carbohydrate binding"/>
    <property type="evidence" value="ECO:0007669"/>
    <property type="project" value="UniProtKB-ARBA"/>
</dbReference>
<dbReference type="OrthoDB" id="9814427at2"/>
<evidence type="ECO:0000259" key="6">
    <source>
        <dbReference type="Pfam" id="PF13407"/>
    </source>
</evidence>
<reference evidence="7 8" key="1">
    <citation type="submission" date="2015-04" db="EMBL/GenBank/DDBJ databases">
        <title>Draft genome sequence of bacteremic isolate Catabacter hongkongensis type strain HKU16T.</title>
        <authorList>
            <person name="Lau S.K."/>
            <person name="Teng J.L."/>
            <person name="Huang Y."/>
            <person name="Curreem S.O."/>
            <person name="Tsui S.K."/>
            <person name="Woo P.C."/>
        </authorList>
    </citation>
    <scope>NUCLEOTIDE SEQUENCE [LARGE SCALE GENOMIC DNA]</scope>
    <source>
        <strain evidence="7 8">HKU16</strain>
    </source>
</reference>
<feature type="signal peptide" evidence="5">
    <location>
        <begin position="1"/>
        <end position="25"/>
    </location>
</feature>
<feature type="chain" id="PRO_5005638708" evidence="5">
    <location>
        <begin position="26"/>
        <end position="336"/>
    </location>
</feature>
<organism evidence="7 8">
    <name type="scientific">Christensenella hongkongensis</name>
    <dbReference type="NCBI Taxonomy" id="270498"/>
    <lineage>
        <taxon>Bacteria</taxon>
        <taxon>Bacillati</taxon>
        <taxon>Bacillota</taxon>
        <taxon>Clostridia</taxon>
        <taxon>Christensenellales</taxon>
        <taxon>Christensenellaceae</taxon>
        <taxon>Christensenella</taxon>
    </lineage>
</organism>
<dbReference type="STRING" id="270498.CHK_1134"/>
<evidence type="ECO:0000313" key="7">
    <source>
        <dbReference type="EMBL" id="KKI51346.1"/>
    </source>
</evidence>
<dbReference type="InterPro" id="IPR025997">
    <property type="entry name" value="SBP_2_dom"/>
</dbReference>
<proteinExistence type="inferred from homology"/>
<accession>A0A0M2NK53</accession>
<feature type="region of interest" description="Disordered" evidence="4">
    <location>
        <begin position="28"/>
        <end position="52"/>
    </location>
</feature>
<evidence type="ECO:0000313" key="8">
    <source>
        <dbReference type="Proteomes" id="UP000034076"/>
    </source>
</evidence>
<sequence>MKKSLMVVVCVVMAFVLLAGCAAPAATQQTGTDEGTASDAVAEESTSAQSVSGGGKRIANIVAEYNEWNQLKMDEMKKLADEYGWTIETFDAAQDVNQQINMVNSAVAQGFDFITIQPVDNAALNPSLEKAADAGVIVVNAYGQGEEDPLKDKIYQVNFAQKEVGMLEAETYIEMEGEEGKVALIGGLTGADNARLRSEGMREVLEKYPGIEIVQEVFCDWDRQKAMAAAEDIITSNPDLKAFLVQDDSMSWGVAEAIEAAGKQDQIKIASQGFYESSIPAIKEGKFLFTISYPPAFFAQGDMKVFKEIADGKEPDRINTVNFELVTKENVDTAPF</sequence>
<protein>
    <submittedName>
        <fullName evidence="7">Ribose ABC transport system, periplasmic ribose-binding protein RbsB</fullName>
    </submittedName>
</protein>
<dbReference type="InterPro" id="IPR028082">
    <property type="entry name" value="Peripla_BP_I"/>
</dbReference>
<dbReference type="SUPFAM" id="SSF53822">
    <property type="entry name" value="Periplasmic binding protein-like I"/>
    <property type="match status" value="1"/>
</dbReference>
<feature type="domain" description="Periplasmic binding protein" evidence="6">
    <location>
        <begin position="65"/>
        <end position="314"/>
    </location>
</feature>
<evidence type="ECO:0000256" key="5">
    <source>
        <dbReference type="SAM" id="SignalP"/>
    </source>
</evidence>
<evidence type="ECO:0000256" key="3">
    <source>
        <dbReference type="ARBA" id="ARBA00022729"/>
    </source>
</evidence>
<evidence type="ECO:0000256" key="4">
    <source>
        <dbReference type="SAM" id="MobiDB-lite"/>
    </source>
</evidence>
<dbReference type="RefSeq" id="WP_046443035.1">
    <property type="nucleotide sequence ID" value="NZ_JAXDTA010000224.1"/>
</dbReference>
<name>A0A0M2NK53_9FIRM</name>
<dbReference type="PROSITE" id="PS51257">
    <property type="entry name" value="PROKAR_LIPOPROTEIN"/>
    <property type="match status" value="1"/>
</dbReference>
<gene>
    <name evidence="7" type="ORF">CHK_1134</name>
</gene>
<dbReference type="PANTHER" id="PTHR46847">
    <property type="entry name" value="D-ALLOSE-BINDING PERIPLASMIC PROTEIN-RELATED"/>
    <property type="match status" value="1"/>
</dbReference>
<dbReference type="PANTHER" id="PTHR46847:SF1">
    <property type="entry name" value="D-ALLOSE-BINDING PERIPLASMIC PROTEIN-RELATED"/>
    <property type="match status" value="1"/>
</dbReference>
<dbReference type="GO" id="GO:0030313">
    <property type="term" value="C:cell envelope"/>
    <property type="evidence" value="ECO:0007669"/>
    <property type="project" value="UniProtKB-SubCell"/>
</dbReference>
<keyword evidence="8" id="KW-1185">Reference proteome</keyword>
<comment type="caution">
    <text evidence="7">The sequence shown here is derived from an EMBL/GenBank/DDBJ whole genome shotgun (WGS) entry which is preliminary data.</text>
</comment>
<dbReference type="EMBL" id="LAYJ01000078">
    <property type="protein sequence ID" value="KKI51346.1"/>
    <property type="molecule type" value="Genomic_DNA"/>
</dbReference>
<comment type="subcellular location">
    <subcellularLocation>
        <location evidence="1">Cell envelope</location>
    </subcellularLocation>
</comment>
<dbReference type="Gene3D" id="3.40.50.2300">
    <property type="match status" value="2"/>
</dbReference>
<dbReference type="AlphaFoldDB" id="A0A0M2NK53"/>
<keyword evidence="3 5" id="KW-0732">Signal</keyword>
<dbReference type="Proteomes" id="UP000034076">
    <property type="component" value="Unassembled WGS sequence"/>
</dbReference>
<dbReference type="Pfam" id="PF13407">
    <property type="entry name" value="Peripla_BP_4"/>
    <property type="match status" value="1"/>
</dbReference>